<evidence type="ECO:0000256" key="1">
    <source>
        <dbReference type="SAM" id="MobiDB-lite"/>
    </source>
</evidence>
<gene>
    <name evidence="2" type="ORF">AALO17_16560</name>
</gene>
<accession>A0A140DVW3</accession>
<evidence type="ECO:0000313" key="2">
    <source>
        <dbReference type="EMBL" id="AMK54790.1"/>
    </source>
</evidence>
<dbReference type="KEGG" id="fro:AALO17_16560"/>
<reference evidence="2 3" key="1">
    <citation type="journal article" date="2016" name="Gut Pathog.">
        <title>Whole genome sequencing of "Faecalibaculum rodentium" ALO17, isolated from C57BL/6J laboratory mouse feces.</title>
        <authorList>
            <person name="Lim S."/>
            <person name="Chang D.H."/>
            <person name="Ahn S."/>
            <person name="Kim B.C."/>
        </authorList>
    </citation>
    <scope>NUCLEOTIDE SEQUENCE [LARGE SCALE GENOMIC DNA]</scope>
    <source>
        <strain evidence="2 3">Alo17</strain>
    </source>
</reference>
<feature type="compositionally biased region" description="Basic and acidic residues" evidence="1">
    <location>
        <begin position="22"/>
        <end position="36"/>
    </location>
</feature>
<dbReference type="STRING" id="1702221.AALO17_16560"/>
<name>A0A140DVW3_9FIRM</name>
<dbReference type="AlphaFoldDB" id="A0A140DVW3"/>
<organism evidence="2 3">
    <name type="scientific">Faecalibaculum rodentium</name>
    <dbReference type="NCBI Taxonomy" id="1702221"/>
    <lineage>
        <taxon>Bacteria</taxon>
        <taxon>Bacillati</taxon>
        <taxon>Bacillota</taxon>
        <taxon>Erysipelotrichia</taxon>
        <taxon>Erysipelotrichales</taxon>
        <taxon>Erysipelotrichaceae</taxon>
        <taxon>Faecalibaculum</taxon>
    </lineage>
</organism>
<feature type="compositionally biased region" description="Basic and acidic residues" evidence="1">
    <location>
        <begin position="1"/>
        <end position="11"/>
    </location>
</feature>
<keyword evidence="3" id="KW-1185">Reference proteome</keyword>
<sequence>MVDKIIGDGHTVDPAPQKGHRLLSDEHERTEGRPENDLVADLLEVFVPEQPDQA</sequence>
<evidence type="ECO:0000313" key="3">
    <source>
        <dbReference type="Proteomes" id="UP000069771"/>
    </source>
</evidence>
<protein>
    <submittedName>
        <fullName evidence="2">Uncharacterized protein</fullName>
    </submittedName>
</protein>
<proteinExistence type="predicted"/>
<dbReference type="Proteomes" id="UP000069771">
    <property type="component" value="Chromosome"/>
</dbReference>
<dbReference type="EMBL" id="CP011391">
    <property type="protein sequence ID" value="AMK54790.1"/>
    <property type="molecule type" value="Genomic_DNA"/>
</dbReference>
<feature type="region of interest" description="Disordered" evidence="1">
    <location>
        <begin position="1"/>
        <end position="37"/>
    </location>
</feature>